<evidence type="ECO:0000256" key="2">
    <source>
        <dbReference type="ARBA" id="ARBA00007843"/>
    </source>
</evidence>
<feature type="compositionally biased region" description="Pro residues" evidence="10">
    <location>
        <begin position="353"/>
        <end position="367"/>
    </location>
</feature>
<keyword evidence="8" id="KW-0325">Glycoprotein</keyword>
<keyword evidence="7" id="KW-0472">Membrane</keyword>
<keyword evidence="3" id="KW-1003">Cell membrane</keyword>
<comment type="function">
    <text evidence="9">May be a cell surface adhesion protein.</text>
</comment>
<dbReference type="PANTHER" id="PTHR32077">
    <property type="entry name" value="FASCICLIN-LIKE ARABINOGALACTAN PROTEIN"/>
    <property type="match status" value="1"/>
</dbReference>
<evidence type="ECO:0000256" key="7">
    <source>
        <dbReference type="ARBA" id="ARBA00023136"/>
    </source>
</evidence>
<dbReference type="Pfam" id="PF02469">
    <property type="entry name" value="Fasciclin"/>
    <property type="match status" value="4"/>
</dbReference>
<feature type="domain" description="FAS1" evidence="12">
    <location>
        <begin position="384"/>
        <end position="526"/>
    </location>
</feature>
<dbReference type="FunFam" id="2.30.180.10:FF:000006">
    <property type="entry name" value="Fasciclin-like arabinogalactan protein 11"/>
    <property type="match status" value="4"/>
</dbReference>
<proteinExistence type="inferred from homology"/>
<feature type="compositionally biased region" description="Pro residues" evidence="10">
    <location>
        <begin position="27"/>
        <end position="47"/>
    </location>
</feature>
<feature type="region of interest" description="Disordered" evidence="10">
    <location>
        <begin position="538"/>
        <end position="562"/>
    </location>
</feature>
<gene>
    <name evidence="13" type="ORF">HYC85_005340</name>
</gene>
<evidence type="ECO:0000313" key="14">
    <source>
        <dbReference type="Proteomes" id="UP000593564"/>
    </source>
</evidence>
<dbReference type="EMBL" id="JACBKZ010000002">
    <property type="protein sequence ID" value="KAF5958115.1"/>
    <property type="molecule type" value="Genomic_DNA"/>
</dbReference>
<feature type="compositionally biased region" description="Polar residues" evidence="10">
    <location>
        <begin position="235"/>
        <end position="244"/>
    </location>
</feature>
<name>A0A7J7I060_CAMSI</name>
<keyword evidence="4" id="KW-0449">Lipoprotein</keyword>
<dbReference type="InterPro" id="IPR036378">
    <property type="entry name" value="FAS1_dom_sf"/>
</dbReference>
<feature type="region of interest" description="Disordered" evidence="10">
    <location>
        <begin position="1068"/>
        <end position="1094"/>
    </location>
</feature>
<dbReference type="SMART" id="SM00554">
    <property type="entry name" value="FAS1"/>
    <property type="match status" value="4"/>
</dbReference>
<evidence type="ECO:0000256" key="3">
    <source>
        <dbReference type="ARBA" id="ARBA00022475"/>
    </source>
</evidence>
<sequence length="1129" mass="119447">MSKHLLSPLPLLLIFLCTPTVFAQSPAPAPAAQPPPQSPTAQPPAPSPLAQTLVPAPAKRSGPTNITAILEKAGHFVTLIRLLKSTQLDTEIYKKLNDSKQSLTVFAPTDNAFGSLKTGALNSYNDQQKFQLVKFHFISSFLSVPAFQTVSNPVSTEAGSNRLYPLNITTAGNQVNISTGIVNTTVTGTVYTDNQLAIYQVDQVLLPLSFFVTPSPSLAPAPSLKPEKEAPAPTGSGSSTAEVATKSSGAMRVIHHPLNAMSFAAADVATATISFPPPHHPLPPLLLLPPPPLNNHHNCPPTTTTHTTITTTQPLIPKSTKMSKQLLSPLPLLLIFLCCPTVFAQSPAQAPVAQPPPQAPIAQPPGQAPLAQTLVPAPVKPSGPTNITAILEKAGHFVTLIRLLKSTQLDTEIYKKLNNSKQSLTVFAPTDNAFGNLKTGALNSYNDQQKFQLVKFHFISSFLSVPAFQTVSNPMSTEAGSNALYPLNITTVGSQVNISTGIVNTTISATIYSDNQLAVYQVDQVLLPLSFFVTPSPSPAPAPSKPEKEATAPSGSESVPTTDDAAVKASGAMRMIHHPLNAMSITAFYTKSKSAKMLKQLLSTFPLLLIFLCCPTVFGQSPAQAPGAQSPLPAAQPPVAQSPLPAAQAPVAQSLAPTTAPSGPPNITAILEKARHFTTLIRVLKSTKLDDEITIKLNDSSQSLTMFAPTDNAFGKLKKGILNSYTDQQKFQLIKFHLIPSFLSLPAFQTVSNPMNTEAGSNDQYPINITTVGNQVNISTGIVNTTISGSIYSDNQLAVYQVDKVLLPLYFFVTPSPSPAPTPSKPEKKAPSPSGSESVPTTDNAAITASSAMRVIHHALNAMIFAVFAQSPAQAPVAQSPLPAAQPPVAQSPLPAAKAPVAPSIVPPPAPSGPPNITAILEKARHFTTLIRLLKSTRLDNEIYIKLNDSSQSLTMFAPTDNAFGSLKKGILNSYSDQQKFQLIKFHLIPSFLSIPAFQTVSNPMNTEAGSNDQYPINITTVGNQVNISTGIVNTTISGTIYSDNQLAVYQVDQVLLPLYFFVTPSPSPAPTPSKPEKKAPSPSGSGSESVPTTDNAAITASGAIPVIHHALNAMFYAGVLIAAFSLCI</sequence>
<feature type="signal peptide" evidence="11">
    <location>
        <begin position="1"/>
        <end position="23"/>
    </location>
</feature>
<dbReference type="GO" id="GO:0009834">
    <property type="term" value="P:plant-type secondary cell wall biogenesis"/>
    <property type="evidence" value="ECO:0007669"/>
    <property type="project" value="TreeGrafter"/>
</dbReference>
<keyword evidence="6" id="KW-0654">Proteoglycan</keyword>
<evidence type="ECO:0000256" key="5">
    <source>
        <dbReference type="ARBA" id="ARBA00022729"/>
    </source>
</evidence>
<feature type="compositionally biased region" description="Low complexity" evidence="10">
    <location>
        <begin position="1081"/>
        <end position="1092"/>
    </location>
</feature>
<feature type="region of interest" description="Disordered" evidence="10">
    <location>
        <begin position="26"/>
        <end position="51"/>
    </location>
</feature>
<feature type="domain" description="FAS1" evidence="12">
    <location>
        <begin position="914"/>
        <end position="1056"/>
    </location>
</feature>
<evidence type="ECO:0000256" key="1">
    <source>
        <dbReference type="ARBA" id="ARBA00004609"/>
    </source>
</evidence>
<keyword evidence="4" id="KW-0336">GPI-anchor</keyword>
<comment type="subcellular location">
    <subcellularLocation>
        <location evidence="1">Cell membrane</location>
        <topology evidence="1">Lipid-anchor</topology>
        <topology evidence="1">GPI-anchor</topology>
    </subcellularLocation>
</comment>
<evidence type="ECO:0000256" key="6">
    <source>
        <dbReference type="ARBA" id="ARBA00022974"/>
    </source>
</evidence>
<protein>
    <recommendedName>
        <fullName evidence="12">FAS1 domain-containing protein</fullName>
    </recommendedName>
</protein>
<dbReference type="InterPro" id="IPR000782">
    <property type="entry name" value="FAS1_domain"/>
</dbReference>
<dbReference type="PANTHER" id="PTHR32077:SF65">
    <property type="entry name" value="FASCICLIN-LIKE ARABINOGALACTAN PROTEIN 11"/>
    <property type="match status" value="1"/>
</dbReference>
<evidence type="ECO:0000256" key="11">
    <source>
        <dbReference type="SAM" id="SignalP"/>
    </source>
</evidence>
<evidence type="ECO:0000256" key="4">
    <source>
        <dbReference type="ARBA" id="ARBA00022622"/>
    </source>
</evidence>
<feature type="chain" id="PRO_5029494648" description="FAS1 domain-containing protein" evidence="11">
    <location>
        <begin position="24"/>
        <end position="1129"/>
    </location>
</feature>
<dbReference type="GO" id="GO:0005886">
    <property type="term" value="C:plasma membrane"/>
    <property type="evidence" value="ECO:0007669"/>
    <property type="project" value="UniProtKB-SubCell"/>
</dbReference>
<feature type="region of interest" description="Disordered" evidence="10">
    <location>
        <begin position="623"/>
        <end position="664"/>
    </location>
</feature>
<feature type="domain" description="FAS1" evidence="12">
    <location>
        <begin position="63"/>
        <end position="205"/>
    </location>
</feature>
<keyword evidence="14" id="KW-1185">Reference proteome</keyword>
<evidence type="ECO:0000256" key="10">
    <source>
        <dbReference type="SAM" id="MobiDB-lite"/>
    </source>
</evidence>
<feature type="region of interest" description="Disordered" evidence="10">
    <location>
        <begin position="817"/>
        <end position="842"/>
    </location>
</feature>
<dbReference type="SUPFAM" id="SSF82153">
    <property type="entry name" value="FAS1 domain"/>
    <property type="match status" value="4"/>
</dbReference>
<comment type="caution">
    <text evidence="13">The sequence shown here is derived from an EMBL/GenBank/DDBJ whole genome shotgun (WGS) entry which is preliminary data.</text>
</comment>
<dbReference type="PROSITE" id="PS50213">
    <property type="entry name" value="FAS1"/>
    <property type="match status" value="4"/>
</dbReference>
<dbReference type="GO" id="GO:0098552">
    <property type="term" value="C:side of membrane"/>
    <property type="evidence" value="ECO:0007669"/>
    <property type="project" value="UniProtKB-KW"/>
</dbReference>
<feature type="domain" description="FAS1" evidence="12">
    <location>
        <begin position="664"/>
        <end position="806"/>
    </location>
</feature>
<comment type="similarity">
    <text evidence="2">Belongs to the fasciclin-like AGP family.</text>
</comment>
<evidence type="ECO:0000256" key="9">
    <source>
        <dbReference type="ARBA" id="ARBA00024686"/>
    </source>
</evidence>
<dbReference type="AlphaFoldDB" id="A0A7J7I060"/>
<dbReference type="Proteomes" id="UP000593564">
    <property type="component" value="Unassembled WGS sequence"/>
</dbReference>
<accession>A0A7J7I060</accession>
<evidence type="ECO:0000259" key="12">
    <source>
        <dbReference type="PROSITE" id="PS50213"/>
    </source>
</evidence>
<reference evidence="13 14" key="2">
    <citation type="submission" date="2020-07" db="EMBL/GenBank/DDBJ databases">
        <title>Genome assembly of wild tea tree DASZ reveals pedigree and selection history of tea varieties.</title>
        <authorList>
            <person name="Zhang W."/>
        </authorList>
    </citation>
    <scope>NUCLEOTIDE SEQUENCE [LARGE SCALE GENOMIC DNA]</scope>
    <source>
        <strain evidence="14">cv. G240</strain>
        <tissue evidence="13">Leaf</tissue>
    </source>
</reference>
<organism evidence="13 14">
    <name type="scientific">Camellia sinensis</name>
    <name type="common">Tea plant</name>
    <name type="synonym">Thea sinensis</name>
    <dbReference type="NCBI Taxonomy" id="4442"/>
    <lineage>
        <taxon>Eukaryota</taxon>
        <taxon>Viridiplantae</taxon>
        <taxon>Streptophyta</taxon>
        <taxon>Embryophyta</taxon>
        <taxon>Tracheophyta</taxon>
        <taxon>Spermatophyta</taxon>
        <taxon>Magnoliopsida</taxon>
        <taxon>eudicotyledons</taxon>
        <taxon>Gunneridae</taxon>
        <taxon>Pentapetalae</taxon>
        <taxon>asterids</taxon>
        <taxon>Ericales</taxon>
        <taxon>Theaceae</taxon>
        <taxon>Camellia</taxon>
    </lineage>
</organism>
<keyword evidence="5 11" id="KW-0732">Signal</keyword>
<dbReference type="InterPro" id="IPR045003">
    <property type="entry name" value="FLA_A"/>
</dbReference>
<reference evidence="14" key="1">
    <citation type="journal article" date="2020" name="Nat. Commun.">
        <title>Genome assembly of wild tea tree DASZ reveals pedigree and selection history of tea varieties.</title>
        <authorList>
            <person name="Zhang W."/>
            <person name="Zhang Y."/>
            <person name="Qiu H."/>
            <person name="Guo Y."/>
            <person name="Wan H."/>
            <person name="Zhang X."/>
            <person name="Scossa F."/>
            <person name="Alseekh S."/>
            <person name="Zhang Q."/>
            <person name="Wang P."/>
            <person name="Xu L."/>
            <person name="Schmidt M.H."/>
            <person name="Jia X."/>
            <person name="Li D."/>
            <person name="Zhu A."/>
            <person name="Guo F."/>
            <person name="Chen W."/>
            <person name="Ni D."/>
            <person name="Usadel B."/>
            <person name="Fernie A.R."/>
            <person name="Wen W."/>
        </authorList>
    </citation>
    <scope>NUCLEOTIDE SEQUENCE [LARGE SCALE GENOMIC DNA]</scope>
    <source>
        <strain evidence="14">cv. G240</strain>
    </source>
</reference>
<evidence type="ECO:0000256" key="8">
    <source>
        <dbReference type="ARBA" id="ARBA00023180"/>
    </source>
</evidence>
<evidence type="ECO:0000313" key="13">
    <source>
        <dbReference type="EMBL" id="KAF5958115.1"/>
    </source>
</evidence>
<feature type="region of interest" description="Disordered" evidence="10">
    <location>
        <begin position="219"/>
        <end position="244"/>
    </location>
</feature>
<feature type="region of interest" description="Disordered" evidence="10">
    <location>
        <begin position="349"/>
        <end position="369"/>
    </location>
</feature>
<dbReference type="Gene3D" id="2.30.180.10">
    <property type="entry name" value="FAS1 domain"/>
    <property type="match status" value="4"/>
</dbReference>